<feature type="region of interest" description="Disordered" evidence="7">
    <location>
        <begin position="600"/>
        <end position="620"/>
    </location>
</feature>
<gene>
    <name evidence="10" type="ORF">I8J29_05235</name>
</gene>
<keyword evidence="4" id="KW-0808">Transferase</keyword>
<evidence type="ECO:0000313" key="10">
    <source>
        <dbReference type="EMBL" id="MBO7743588.1"/>
    </source>
</evidence>
<keyword evidence="8" id="KW-0812">Transmembrane</keyword>
<dbReference type="Pfam" id="PF06580">
    <property type="entry name" value="His_kinase"/>
    <property type="match status" value="1"/>
</dbReference>
<evidence type="ECO:0000313" key="11">
    <source>
        <dbReference type="Proteomes" id="UP000670947"/>
    </source>
</evidence>
<dbReference type="Proteomes" id="UP000670947">
    <property type="component" value="Unassembled WGS sequence"/>
</dbReference>
<dbReference type="InterPro" id="IPR050640">
    <property type="entry name" value="Bact_2-comp_sensor_kinase"/>
</dbReference>
<dbReference type="Pfam" id="PF02518">
    <property type="entry name" value="HATPase_c"/>
    <property type="match status" value="1"/>
</dbReference>
<dbReference type="PROSITE" id="PS50885">
    <property type="entry name" value="HAMP"/>
    <property type="match status" value="1"/>
</dbReference>
<dbReference type="RefSeq" id="WP_208846605.1">
    <property type="nucleotide sequence ID" value="NZ_JAGGDJ010000002.1"/>
</dbReference>
<dbReference type="Gene3D" id="3.30.565.10">
    <property type="entry name" value="Histidine kinase-like ATPase, C-terminal domain"/>
    <property type="match status" value="1"/>
</dbReference>
<evidence type="ECO:0000256" key="7">
    <source>
        <dbReference type="SAM" id="MobiDB-lite"/>
    </source>
</evidence>
<keyword evidence="2" id="KW-1003">Cell membrane</keyword>
<evidence type="ECO:0000256" key="1">
    <source>
        <dbReference type="ARBA" id="ARBA00004651"/>
    </source>
</evidence>
<dbReference type="InterPro" id="IPR010559">
    <property type="entry name" value="Sig_transdc_His_kin_internal"/>
</dbReference>
<keyword evidence="5 10" id="KW-0418">Kinase</keyword>
<dbReference type="EMBL" id="JAGGDJ010000002">
    <property type="protein sequence ID" value="MBO7743588.1"/>
    <property type="molecule type" value="Genomic_DNA"/>
</dbReference>
<keyword evidence="8" id="KW-1133">Transmembrane helix</keyword>
<dbReference type="PANTHER" id="PTHR34220:SF7">
    <property type="entry name" value="SENSOR HISTIDINE KINASE YPDA"/>
    <property type="match status" value="1"/>
</dbReference>
<proteinExistence type="predicted"/>
<dbReference type="SUPFAM" id="SSF55874">
    <property type="entry name" value="ATPase domain of HSP90 chaperone/DNA topoisomerase II/histidine kinase"/>
    <property type="match status" value="1"/>
</dbReference>
<dbReference type="SMART" id="SM00304">
    <property type="entry name" value="HAMP"/>
    <property type="match status" value="1"/>
</dbReference>
<dbReference type="SUPFAM" id="SSF158472">
    <property type="entry name" value="HAMP domain-like"/>
    <property type="match status" value="1"/>
</dbReference>
<dbReference type="InterPro" id="IPR003660">
    <property type="entry name" value="HAMP_dom"/>
</dbReference>
<evidence type="ECO:0000256" key="5">
    <source>
        <dbReference type="ARBA" id="ARBA00022777"/>
    </source>
</evidence>
<keyword evidence="11" id="KW-1185">Reference proteome</keyword>
<organism evidence="10 11">
    <name type="scientific">Paenibacillus artemisiicola</name>
    <dbReference type="NCBI Taxonomy" id="1172618"/>
    <lineage>
        <taxon>Bacteria</taxon>
        <taxon>Bacillati</taxon>
        <taxon>Bacillota</taxon>
        <taxon>Bacilli</taxon>
        <taxon>Bacillales</taxon>
        <taxon>Paenibacillaceae</taxon>
        <taxon>Paenibacillus</taxon>
    </lineage>
</organism>
<dbReference type="Gene3D" id="6.10.340.10">
    <property type="match status" value="1"/>
</dbReference>
<accession>A0ABS3W5L0</accession>
<dbReference type="CDD" id="cd06225">
    <property type="entry name" value="HAMP"/>
    <property type="match status" value="1"/>
</dbReference>
<evidence type="ECO:0000256" key="4">
    <source>
        <dbReference type="ARBA" id="ARBA00022679"/>
    </source>
</evidence>
<comment type="caution">
    <text evidence="10">The sequence shown here is derived from an EMBL/GenBank/DDBJ whole genome shotgun (WGS) entry which is preliminary data.</text>
</comment>
<evidence type="ECO:0000259" key="9">
    <source>
        <dbReference type="PROSITE" id="PS50885"/>
    </source>
</evidence>
<dbReference type="PANTHER" id="PTHR34220">
    <property type="entry name" value="SENSOR HISTIDINE KINASE YPDA"/>
    <property type="match status" value="1"/>
</dbReference>
<feature type="transmembrane region" description="Helical" evidence="8">
    <location>
        <begin position="301"/>
        <end position="331"/>
    </location>
</feature>
<evidence type="ECO:0000256" key="3">
    <source>
        <dbReference type="ARBA" id="ARBA00022553"/>
    </source>
</evidence>
<name>A0ABS3W5L0_9BACL</name>
<feature type="domain" description="HAMP" evidence="9">
    <location>
        <begin position="320"/>
        <end position="372"/>
    </location>
</feature>
<evidence type="ECO:0000256" key="8">
    <source>
        <dbReference type="SAM" id="Phobius"/>
    </source>
</evidence>
<keyword evidence="6 8" id="KW-0472">Membrane</keyword>
<evidence type="ECO:0000256" key="2">
    <source>
        <dbReference type="ARBA" id="ARBA00022475"/>
    </source>
</evidence>
<reference evidence="10 11" key="1">
    <citation type="submission" date="2021-03" db="EMBL/GenBank/DDBJ databases">
        <title>Paenibacillus artemisicola MWE-103 whole genome sequence.</title>
        <authorList>
            <person name="Ham Y.J."/>
        </authorList>
    </citation>
    <scope>NUCLEOTIDE SEQUENCE [LARGE SCALE GENOMIC DNA]</scope>
    <source>
        <strain evidence="10 11">MWE-103</strain>
    </source>
</reference>
<evidence type="ECO:0000256" key="6">
    <source>
        <dbReference type="ARBA" id="ARBA00023136"/>
    </source>
</evidence>
<comment type="subcellular location">
    <subcellularLocation>
        <location evidence="1">Cell membrane</location>
        <topology evidence="1">Multi-pass membrane protein</topology>
    </subcellularLocation>
</comment>
<dbReference type="GO" id="GO:0016301">
    <property type="term" value="F:kinase activity"/>
    <property type="evidence" value="ECO:0007669"/>
    <property type="project" value="UniProtKB-KW"/>
</dbReference>
<sequence>MKTSKLKLKHQIWLIFFIAIALFAVMVVYFFYSFSHLTQARAAKFGNQMIEQTRSKIDSVFNDIRVSAGIAVNSKLIQEYAVEDDDYKRAFDSGNYALDLMDYMRSFNSYVNGIVIDDIRGKQLYSLDSSGGDIFFLHRYASFIRTYKDDPSLRDKGMFTTLLKDDRTKTEQFFYIAPIVESIGGIHFSQITGYCTVMIDMDKLQSLVENTELTPNSTLYILNSQDEVIASTNAKARGTWFKDALSRDKDVLLNGVKTTIGGEEILVQVKGLEQADGWRIVSMIPVPELTSDMNPMRKVSIIVGIGIILILIMMGLFFMNNLMAPVMGLVMDMKRVGRRDRGFRIKVRSTNEVGSLARDINRMMDEMDDMTRDMFTTQAQLYKSELSQKQAEFSALQSQINPHFLYNTLNCISGIGLEYGSREIAQITSCMSKIFRYSIKQDELVQLKEEVDCIQAYIKIIAIRYENKFAMGMDVEEGLLELKTPKMILQPLVENAVYHGLERMDQGGRLQVTGCLDANGDVCFRIMDTGKGMETGELTALRTKLNMALSEREPLGHSAKSIGLTNIHNRLRLLFGARYGIAIDSRSGYGTTVTVKIPSLSQAPERNKRDATGGRPLEGA</sequence>
<protein>
    <submittedName>
        <fullName evidence="10">Histidine kinase</fullName>
    </submittedName>
</protein>
<dbReference type="Gene3D" id="3.30.450.20">
    <property type="entry name" value="PAS domain"/>
    <property type="match status" value="2"/>
</dbReference>
<feature type="transmembrane region" description="Helical" evidence="8">
    <location>
        <begin position="12"/>
        <end position="32"/>
    </location>
</feature>
<dbReference type="InterPro" id="IPR036890">
    <property type="entry name" value="HATPase_C_sf"/>
</dbReference>
<dbReference type="InterPro" id="IPR003594">
    <property type="entry name" value="HATPase_dom"/>
</dbReference>
<keyword evidence="3" id="KW-0597">Phosphoprotein</keyword>